<comment type="caution">
    <text evidence="2">The sequence shown here is derived from an EMBL/GenBank/DDBJ whole genome shotgun (WGS) entry which is preliminary data.</text>
</comment>
<dbReference type="Pfam" id="PF16467">
    <property type="entry name" value="DUF5048"/>
    <property type="match status" value="1"/>
</dbReference>
<dbReference type="EMBL" id="JACOOZ010000003">
    <property type="protein sequence ID" value="MBC5667440.1"/>
    <property type="molecule type" value="Genomic_DNA"/>
</dbReference>
<evidence type="ECO:0000313" key="3">
    <source>
        <dbReference type="Proteomes" id="UP000597877"/>
    </source>
</evidence>
<sequence>MNYEIQQIDIDMLKARVSTVWVKFEIANIYNYENGKKVFNSSFKPIADISGELLNGSYSSDSTSDIRRTFSTTFYAQNDNFQIASNKNMWLNKFVIAYIGVLNHYVENMKFYPLGVYIIQDASYSYSATENTVSFNCDDLVTMLNGDRSGIIPGVQDMEINCVPAINDVSITENDSHKIININIINKDYTPLTDSDTAPYFDLEVGFNIPKEKMKYIQSYYEGWNVTVSINNSKSYFLTDYKTHQKVKFTDLTLGQDYTTNFYGNNSSSYAFILLGKPNTISGAMTNVITQFSPFNYIIDDIGADVTNVDGSNATYIPYDLTFSTGVTNWEVISKLRDLYSGWEAFFDVYGNFICSKIPTCEDNECLLTADVFDSIVISEKDTYELNSIKNVVEVWGKNQETDRYDDTPTYTLDLINNKCILDLSLSLYACDSTGKHNSPYVYTNELIGFTCPNISDDDRRLIKTYNIPIYVRVNYNKTSDENLDEILLIADATNKNRTTIDEIINGVGYCFTPKYTLDTCYAIFNGEFQVHAIAMIVDKEPTDEEKENYKKHYNCNQISYIYSSGNRIFYTNEGEQYKKYIEQSSPYSVNEVGELIKVLSGEEYEAIYTTDLARQRAEYEVWKSARLTDSITINTVLIPFLYENIKVQYKSIRTGETDEYIIDKVSHSFDSYTTSIQMHKFYSAYPTIVKNK</sequence>
<reference evidence="2 3" key="1">
    <citation type="submission" date="2020-08" db="EMBL/GenBank/DDBJ databases">
        <title>Genome public.</title>
        <authorList>
            <person name="Liu C."/>
            <person name="Sun Q."/>
        </authorList>
    </citation>
    <scope>NUCLEOTIDE SEQUENCE [LARGE SCALE GENOMIC DNA]</scope>
    <source>
        <strain evidence="2 3">BX4</strain>
    </source>
</reference>
<organism evidence="2 3">
    <name type="scientific">Eubacterium segne</name>
    <dbReference type="NCBI Taxonomy" id="2763045"/>
    <lineage>
        <taxon>Bacteria</taxon>
        <taxon>Bacillati</taxon>
        <taxon>Bacillota</taxon>
        <taxon>Clostridia</taxon>
        <taxon>Eubacteriales</taxon>
        <taxon>Eubacteriaceae</taxon>
        <taxon>Eubacterium</taxon>
    </lineage>
</organism>
<protein>
    <submittedName>
        <fullName evidence="2">DUF5048 domain-containing protein</fullName>
    </submittedName>
</protein>
<gene>
    <name evidence="2" type="ORF">H8S00_05510</name>
</gene>
<accession>A0ABR7F3X5</accession>
<keyword evidence="3" id="KW-1185">Reference proteome</keyword>
<proteinExistence type="predicted"/>
<feature type="domain" description="DUF5048" evidence="1">
    <location>
        <begin position="586"/>
        <end position="686"/>
    </location>
</feature>
<name>A0ABR7F3X5_9FIRM</name>
<evidence type="ECO:0000259" key="1">
    <source>
        <dbReference type="Pfam" id="PF16467"/>
    </source>
</evidence>
<dbReference type="RefSeq" id="WP_186840221.1">
    <property type="nucleotide sequence ID" value="NZ_JACOOZ010000003.1"/>
</dbReference>
<dbReference type="InterPro" id="IPR032489">
    <property type="entry name" value="DUF5048"/>
</dbReference>
<dbReference type="Proteomes" id="UP000597877">
    <property type="component" value="Unassembled WGS sequence"/>
</dbReference>
<evidence type="ECO:0000313" key="2">
    <source>
        <dbReference type="EMBL" id="MBC5667440.1"/>
    </source>
</evidence>